<dbReference type="PROSITE" id="PS51257">
    <property type="entry name" value="PROKAR_LIPOPROTEIN"/>
    <property type="match status" value="1"/>
</dbReference>
<sequence>MKPLILLTLAAVALSGCNAVIPTQSDQPRMLSAQEVEALFKEHTVRSYNLNTKVSTWSYYRADGQLFQERFWEKRQGRWTVEPDGAICLNVNSRSCRYIGKVGERIYKFRPDDDGKLERIIRYKDFMPGNPFEL</sequence>
<feature type="signal peptide" evidence="1">
    <location>
        <begin position="1"/>
        <end position="19"/>
    </location>
</feature>
<proteinExistence type="predicted"/>
<keyword evidence="1" id="KW-0732">Signal</keyword>
<accession>A0ABS3Z7P0</accession>
<evidence type="ECO:0000256" key="1">
    <source>
        <dbReference type="SAM" id="SignalP"/>
    </source>
</evidence>
<gene>
    <name evidence="2" type="ORF">H9C73_03145</name>
</gene>
<protein>
    <recommendedName>
        <fullName evidence="4">Lipoprotein</fullName>
    </recommendedName>
</protein>
<organism evidence="2 3">
    <name type="scientific">Marinobacterium alkalitolerans</name>
    <dbReference type="NCBI Taxonomy" id="1542925"/>
    <lineage>
        <taxon>Bacteria</taxon>
        <taxon>Pseudomonadati</taxon>
        <taxon>Pseudomonadota</taxon>
        <taxon>Gammaproteobacteria</taxon>
        <taxon>Oceanospirillales</taxon>
        <taxon>Oceanospirillaceae</taxon>
        <taxon>Marinobacterium</taxon>
    </lineage>
</organism>
<keyword evidence="3" id="KW-1185">Reference proteome</keyword>
<name>A0ABS3Z7P0_9GAMM</name>
<dbReference type="EMBL" id="JACVEW010000003">
    <property type="protein sequence ID" value="MBP0047719.1"/>
    <property type="molecule type" value="Genomic_DNA"/>
</dbReference>
<evidence type="ECO:0008006" key="4">
    <source>
        <dbReference type="Google" id="ProtNLM"/>
    </source>
</evidence>
<dbReference type="RefSeq" id="WP_209286326.1">
    <property type="nucleotide sequence ID" value="NZ_JACVEW010000003.1"/>
</dbReference>
<dbReference type="Proteomes" id="UP000810171">
    <property type="component" value="Unassembled WGS sequence"/>
</dbReference>
<feature type="chain" id="PRO_5046659947" description="Lipoprotein" evidence="1">
    <location>
        <begin position="20"/>
        <end position="134"/>
    </location>
</feature>
<evidence type="ECO:0000313" key="3">
    <source>
        <dbReference type="Proteomes" id="UP000810171"/>
    </source>
</evidence>
<reference evidence="2 3" key="1">
    <citation type="submission" date="2020-09" db="EMBL/GenBank/DDBJ databases">
        <authorList>
            <person name="Tanuku N.R.S."/>
        </authorList>
    </citation>
    <scope>NUCLEOTIDE SEQUENCE [LARGE SCALE GENOMIC DNA]</scope>
    <source>
        <strain evidence="2 3">AK62</strain>
    </source>
</reference>
<evidence type="ECO:0000313" key="2">
    <source>
        <dbReference type="EMBL" id="MBP0047719.1"/>
    </source>
</evidence>
<comment type="caution">
    <text evidence="2">The sequence shown here is derived from an EMBL/GenBank/DDBJ whole genome shotgun (WGS) entry which is preliminary data.</text>
</comment>